<gene>
    <name evidence="3" type="ORF">DET51_10225</name>
    <name evidence="2" type="ORF">DET64_10225</name>
</gene>
<dbReference type="Proteomes" id="UP000252795">
    <property type="component" value="Unassembled WGS sequence"/>
</dbReference>
<evidence type="ECO:0000313" key="5">
    <source>
        <dbReference type="Proteomes" id="UP000253065"/>
    </source>
</evidence>
<accession>A0A368V712</accession>
<protein>
    <submittedName>
        <fullName evidence="3">Uncharacterized protein</fullName>
    </submittedName>
</protein>
<reference evidence="3 4" key="1">
    <citation type="submission" date="2018-07" db="EMBL/GenBank/DDBJ databases">
        <title>Freshwater and sediment microbial communities from various areas in North America, analyzing microbe dynamics in response to fracking.</title>
        <authorList>
            <person name="Lamendella R."/>
        </authorList>
    </citation>
    <scope>NUCLEOTIDE SEQUENCE [LARGE SCALE GENOMIC DNA]</scope>
    <source>
        <strain evidence="3 4">114E</strain>
        <strain evidence="2 5">114E_o</strain>
    </source>
</reference>
<sequence length="85" mass="8949">MENPVGVRPSKKLYGSLSATTPMVITGGLSAGDSARASPATTNNNSRAMKDSRETTKIGRCSVENVGNVKMNLLCCLPRQCSCKS</sequence>
<dbReference type="AlphaFoldDB" id="A0A368V712"/>
<organism evidence="3 4">
    <name type="scientific">Marinobacter nauticus</name>
    <name type="common">Marinobacter hydrocarbonoclasticus</name>
    <name type="synonym">Marinobacter aquaeolei</name>
    <dbReference type="NCBI Taxonomy" id="2743"/>
    <lineage>
        <taxon>Bacteria</taxon>
        <taxon>Pseudomonadati</taxon>
        <taxon>Pseudomonadota</taxon>
        <taxon>Gammaproteobacteria</taxon>
        <taxon>Pseudomonadales</taxon>
        <taxon>Marinobacteraceae</taxon>
        <taxon>Marinobacter</taxon>
    </lineage>
</organism>
<evidence type="ECO:0000313" key="3">
    <source>
        <dbReference type="EMBL" id="RCW36879.1"/>
    </source>
</evidence>
<dbReference type="Proteomes" id="UP000253065">
    <property type="component" value="Unassembled WGS sequence"/>
</dbReference>
<evidence type="ECO:0000313" key="4">
    <source>
        <dbReference type="Proteomes" id="UP000252795"/>
    </source>
</evidence>
<evidence type="ECO:0000313" key="2">
    <source>
        <dbReference type="EMBL" id="RBP76006.1"/>
    </source>
</evidence>
<keyword evidence="5" id="KW-1185">Reference proteome</keyword>
<feature type="region of interest" description="Disordered" evidence="1">
    <location>
        <begin position="29"/>
        <end position="54"/>
    </location>
</feature>
<evidence type="ECO:0000256" key="1">
    <source>
        <dbReference type="SAM" id="MobiDB-lite"/>
    </source>
</evidence>
<name>A0A368V712_MARNT</name>
<proteinExistence type="predicted"/>
<comment type="caution">
    <text evidence="3">The sequence shown here is derived from an EMBL/GenBank/DDBJ whole genome shotgun (WGS) entry which is preliminary data.</text>
</comment>
<dbReference type="EMBL" id="QPJB01000002">
    <property type="protein sequence ID" value="RCW36879.1"/>
    <property type="molecule type" value="Genomic_DNA"/>
</dbReference>
<dbReference type="EMBL" id="QNSA01000002">
    <property type="protein sequence ID" value="RBP76006.1"/>
    <property type="molecule type" value="Genomic_DNA"/>
</dbReference>